<gene>
    <name evidence="1" type="ORF">COLSTE_01406</name>
</gene>
<sequence length="54" mass="6030">MFDGQVRGIGRAEMRQTEELTGQVWAGKRIDWAGMVRQTNWTDKLGPAGAIEPL</sequence>
<evidence type="ECO:0000313" key="1">
    <source>
        <dbReference type="EMBL" id="EEA90409.1"/>
    </source>
</evidence>
<dbReference type="EMBL" id="ABXJ01000073">
    <property type="protein sequence ID" value="EEA90409.1"/>
    <property type="molecule type" value="Genomic_DNA"/>
</dbReference>
<reference evidence="1 2" key="2">
    <citation type="submission" date="2008-10" db="EMBL/GenBank/DDBJ databases">
        <authorList>
            <person name="Fulton L."/>
            <person name="Clifton S."/>
            <person name="Fulton B."/>
            <person name="Xu J."/>
            <person name="Minx P."/>
            <person name="Pepin K.H."/>
            <person name="Johnson M."/>
            <person name="Thiruvilangam P."/>
            <person name="Bhonagiri V."/>
            <person name="Nash W.E."/>
            <person name="Mardis E.R."/>
            <person name="Wilson R.K."/>
        </authorList>
    </citation>
    <scope>NUCLEOTIDE SEQUENCE [LARGE SCALE GENOMIC DNA]</scope>
    <source>
        <strain evidence="1 2">DSM 13279</strain>
    </source>
</reference>
<reference evidence="1 2" key="1">
    <citation type="submission" date="2008-10" db="EMBL/GenBank/DDBJ databases">
        <title>Draft genome sequence of Collinsella stercoris (DSM 13279).</title>
        <authorList>
            <person name="Sudarsanam P."/>
            <person name="Ley R."/>
            <person name="Guruge J."/>
            <person name="Turnbaugh P.J."/>
            <person name="Mahowald M."/>
            <person name="Liep D."/>
            <person name="Gordon J."/>
        </authorList>
    </citation>
    <scope>NUCLEOTIDE SEQUENCE [LARGE SCALE GENOMIC DNA]</scope>
    <source>
        <strain evidence="1 2">DSM 13279</strain>
    </source>
</reference>
<accession>B6GBE7</accession>
<proteinExistence type="predicted"/>
<evidence type="ECO:0000313" key="2">
    <source>
        <dbReference type="Proteomes" id="UP000003560"/>
    </source>
</evidence>
<dbReference type="AlphaFoldDB" id="B6GBE7"/>
<name>B6GBE7_9ACTN</name>
<dbReference type="HOGENOM" id="CLU_3042337_0_0_11"/>
<keyword evidence="2" id="KW-1185">Reference proteome</keyword>
<organism evidence="1 2">
    <name type="scientific">Collinsella stercoris DSM 13279</name>
    <dbReference type="NCBI Taxonomy" id="445975"/>
    <lineage>
        <taxon>Bacteria</taxon>
        <taxon>Bacillati</taxon>
        <taxon>Actinomycetota</taxon>
        <taxon>Coriobacteriia</taxon>
        <taxon>Coriobacteriales</taxon>
        <taxon>Coriobacteriaceae</taxon>
        <taxon>Collinsella</taxon>
    </lineage>
</organism>
<dbReference type="Proteomes" id="UP000003560">
    <property type="component" value="Unassembled WGS sequence"/>
</dbReference>
<comment type="caution">
    <text evidence="1">The sequence shown here is derived from an EMBL/GenBank/DDBJ whole genome shotgun (WGS) entry which is preliminary data.</text>
</comment>
<protein>
    <submittedName>
        <fullName evidence="1">Uncharacterized protein</fullName>
    </submittedName>
</protein>